<dbReference type="WBParaSite" id="HPBE_0001979901-mRNA-1">
    <property type="protein sequence ID" value="HPBE_0001979901-mRNA-1"/>
    <property type="gene ID" value="HPBE_0001979901"/>
</dbReference>
<dbReference type="FunFam" id="3.40.30.10:FF:000258">
    <property type="entry name" value="Glutathione S-transferase"/>
    <property type="match status" value="1"/>
</dbReference>
<dbReference type="Pfam" id="PF02798">
    <property type="entry name" value="GST_N"/>
    <property type="match status" value="1"/>
</dbReference>
<dbReference type="AlphaFoldDB" id="A0A183GCB3"/>
<dbReference type="Gene3D" id="1.20.1050.10">
    <property type="match status" value="1"/>
</dbReference>
<dbReference type="Gene3D" id="3.40.30.10">
    <property type="entry name" value="Glutaredoxin"/>
    <property type="match status" value="1"/>
</dbReference>
<accession>A0A3P8FBI1</accession>
<dbReference type="SUPFAM" id="SSF52833">
    <property type="entry name" value="Thioredoxin-like"/>
    <property type="match status" value="1"/>
</dbReference>
<feature type="domain" description="GST N-terminal" evidence="1">
    <location>
        <begin position="2"/>
        <end position="84"/>
    </location>
</feature>
<dbReference type="EMBL" id="UZAH01031622">
    <property type="protein sequence ID" value="VDP16736.1"/>
    <property type="molecule type" value="Genomic_DNA"/>
</dbReference>
<proteinExistence type="predicted"/>
<gene>
    <name evidence="2" type="ORF">HPBE_LOCUS19798</name>
</gene>
<dbReference type="OrthoDB" id="414243at2759"/>
<reference evidence="4" key="2">
    <citation type="submission" date="2019-09" db="UniProtKB">
        <authorList>
            <consortium name="WormBaseParasite"/>
        </authorList>
    </citation>
    <scope>IDENTIFICATION</scope>
</reference>
<dbReference type="GO" id="GO:0004364">
    <property type="term" value="F:glutathione transferase activity"/>
    <property type="evidence" value="ECO:0007669"/>
    <property type="project" value="UniProtKB-ARBA"/>
</dbReference>
<dbReference type="SFLD" id="SFLDS00019">
    <property type="entry name" value="Glutathione_Transferase_(cytos"/>
    <property type="match status" value="1"/>
</dbReference>
<evidence type="ECO:0000313" key="2">
    <source>
        <dbReference type="EMBL" id="VDP16736.1"/>
    </source>
</evidence>
<dbReference type="CDD" id="cd03039">
    <property type="entry name" value="GST_N_Sigma_like"/>
    <property type="match status" value="1"/>
</dbReference>
<keyword evidence="3" id="KW-1185">Reference proteome</keyword>
<dbReference type="InterPro" id="IPR004045">
    <property type="entry name" value="Glutathione_S-Trfase_N"/>
</dbReference>
<dbReference type="SFLD" id="SFLDG00363">
    <property type="entry name" value="AMPS_(cytGST):_Alpha-__Mu-__Pi"/>
    <property type="match status" value="1"/>
</dbReference>
<dbReference type="SUPFAM" id="SSF47616">
    <property type="entry name" value="GST C-terminal domain-like"/>
    <property type="match status" value="1"/>
</dbReference>
<dbReference type="PANTHER" id="PTHR11571">
    <property type="entry name" value="GLUTATHIONE S-TRANSFERASE"/>
    <property type="match status" value="1"/>
</dbReference>
<dbReference type="Proteomes" id="UP000050761">
    <property type="component" value="Unassembled WGS sequence"/>
</dbReference>
<dbReference type="GO" id="GO:0006749">
    <property type="term" value="P:glutathione metabolic process"/>
    <property type="evidence" value="ECO:0007669"/>
    <property type="project" value="TreeGrafter"/>
</dbReference>
<evidence type="ECO:0000259" key="1">
    <source>
        <dbReference type="PROSITE" id="PS50404"/>
    </source>
</evidence>
<dbReference type="SFLD" id="SFLDG01205">
    <property type="entry name" value="AMPS.1"/>
    <property type="match status" value="1"/>
</dbReference>
<evidence type="ECO:0000313" key="3">
    <source>
        <dbReference type="Proteomes" id="UP000050761"/>
    </source>
</evidence>
<evidence type="ECO:0000313" key="4">
    <source>
        <dbReference type="WBParaSite" id="HPBE_0001979901-mRNA-1"/>
    </source>
</evidence>
<dbReference type="InterPro" id="IPR036282">
    <property type="entry name" value="Glutathione-S-Trfase_C_sf"/>
</dbReference>
<protein>
    <submittedName>
        <fullName evidence="4">GST N-terminal domain-containing protein</fullName>
    </submittedName>
</protein>
<dbReference type="InterPro" id="IPR050213">
    <property type="entry name" value="GST_superfamily"/>
</dbReference>
<organism evidence="3 4">
    <name type="scientific">Heligmosomoides polygyrus</name>
    <name type="common">Parasitic roundworm</name>
    <dbReference type="NCBI Taxonomy" id="6339"/>
    <lineage>
        <taxon>Eukaryota</taxon>
        <taxon>Metazoa</taxon>
        <taxon>Ecdysozoa</taxon>
        <taxon>Nematoda</taxon>
        <taxon>Chromadorea</taxon>
        <taxon>Rhabditida</taxon>
        <taxon>Rhabditina</taxon>
        <taxon>Rhabditomorpha</taxon>
        <taxon>Strongyloidea</taxon>
        <taxon>Heligmosomidae</taxon>
        <taxon>Heligmosomoides</taxon>
    </lineage>
</organism>
<name>A0A183GCB3_HELPZ</name>
<dbReference type="CDD" id="cd03192">
    <property type="entry name" value="GST_C_Sigma_like"/>
    <property type="match status" value="1"/>
</dbReference>
<dbReference type="InterPro" id="IPR040079">
    <property type="entry name" value="Glutathione_S-Trfase"/>
</dbReference>
<sequence length="184" mass="21305">MVHYKLTYFNGRGLAEIIRQVNGFSLFVVAKQDYEDVRLSFEEWPKHKDEMPFGQMPVLEVDGKKLCQSHAIGRYLARKFGYAGKSEFEQAAVDSIMDESKDFLLEVRPYFRTLLGFEKGDLETLVKEAVLPARDKFFPLFTKFLKNNKSGEGVLRHIRVQVVRSAHTQIHSHHTETTERSHVT</sequence>
<reference evidence="2 3" key="1">
    <citation type="submission" date="2018-11" db="EMBL/GenBank/DDBJ databases">
        <authorList>
            <consortium name="Pathogen Informatics"/>
        </authorList>
    </citation>
    <scope>NUCLEOTIDE SEQUENCE [LARGE SCALE GENOMIC DNA]</scope>
</reference>
<dbReference type="PROSITE" id="PS50404">
    <property type="entry name" value="GST_NTER"/>
    <property type="match status" value="1"/>
</dbReference>
<dbReference type="PANTHER" id="PTHR11571:SF256">
    <property type="entry name" value="GST C-TERMINAL DOMAIN-CONTAINING PROTEIN-RELATED"/>
    <property type="match status" value="1"/>
</dbReference>
<dbReference type="InterPro" id="IPR036249">
    <property type="entry name" value="Thioredoxin-like_sf"/>
</dbReference>
<accession>A0A183GCB3</accession>